<evidence type="ECO:0000313" key="13">
    <source>
        <dbReference type="Proteomes" id="UP000295632"/>
    </source>
</evidence>
<protein>
    <submittedName>
        <fullName evidence="12">Methyl-accepting chemotaxis protein</fullName>
    </submittedName>
</protein>
<dbReference type="InterPro" id="IPR003660">
    <property type="entry name" value="HAMP_dom"/>
</dbReference>
<proteinExistence type="inferred from homology"/>
<feature type="transmembrane region" description="Helical" evidence="9">
    <location>
        <begin position="7"/>
        <end position="27"/>
    </location>
</feature>
<dbReference type="GO" id="GO:0007165">
    <property type="term" value="P:signal transduction"/>
    <property type="evidence" value="ECO:0007669"/>
    <property type="project" value="UniProtKB-KW"/>
</dbReference>
<feature type="coiled-coil region" evidence="7">
    <location>
        <begin position="511"/>
        <end position="538"/>
    </location>
</feature>
<dbReference type="EMBL" id="SNYJ01000020">
    <property type="protein sequence ID" value="TDQ36095.1"/>
    <property type="molecule type" value="Genomic_DNA"/>
</dbReference>
<dbReference type="SMART" id="SM00304">
    <property type="entry name" value="HAMP"/>
    <property type="match status" value="1"/>
</dbReference>
<evidence type="ECO:0000256" key="3">
    <source>
        <dbReference type="ARBA" id="ARBA00023136"/>
    </source>
</evidence>
<dbReference type="OrthoDB" id="9760371at2"/>
<feature type="compositionally biased region" description="Polar residues" evidence="8">
    <location>
        <begin position="221"/>
        <end position="231"/>
    </location>
</feature>
<feature type="compositionally biased region" description="Basic and acidic residues" evidence="8">
    <location>
        <begin position="242"/>
        <end position="251"/>
    </location>
</feature>
<gene>
    <name evidence="12" type="ORF">EV213_12026</name>
</gene>
<dbReference type="InterPro" id="IPR004089">
    <property type="entry name" value="MCPsignal_dom"/>
</dbReference>
<evidence type="ECO:0000256" key="9">
    <source>
        <dbReference type="SAM" id="Phobius"/>
    </source>
</evidence>
<dbReference type="PROSITE" id="PS50111">
    <property type="entry name" value="CHEMOTAXIS_TRANSDUC_2"/>
    <property type="match status" value="1"/>
</dbReference>
<dbReference type="GO" id="GO:0005886">
    <property type="term" value="C:plasma membrane"/>
    <property type="evidence" value="ECO:0007669"/>
    <property type="project" value="UniProtKB-SubCell"/>
</dbReference>
<dbReference type="RefSeq" id="WP_133581832.1">
    <property type="nucleotide sequence ID" value="NZ_SNYJ01000020.1"/>
</dbReference>
<dbReference type="PANTHER" id="PTHR32089:SF112">
    <property type="entry name" value="LYSOZYME-LIKE PROTEIN-RELATED"/>
    <property type="match status" value="1"/>
</dbReference>
<feature type="region of interest" description="Disordered" evidence="8">
    <location>
        <begin position="221"/>
        <end position="252"/>
    </location>
</feature>
<dbReference type="PANTHER" id="PTHR32089">
    <property type="entry name" value="METHYL-ACCEPTING CHEMOTAXIS PROTEIN MCPB"/>
    <property type="match status" value="1"/>
</dbReference>
<keyword evidence="9" id="KW-0812">Transmembrane</keyword>
<feature type="transmembrane region" description="Helical" evidence="9">
    <location>
        <begin position="341"/>
        <end position="362"/>
    </location>
</feature>
<feature type="domain" description="HAMP" evidence="11">
    <location>
        <begin position="362"/>
        <end position="414"/>
    </location>
</feature>
<accession>A0A4R6TW90</accession>
<dbReference type="Pfam" id="PF00015">
    <property type="entry name" value="MCPsignal"/>
    <property type="match status" value="1"/>
</dbReference>
<dbReference type="PROSITE" id="PS50885">
    <property type="entry name" value="HAMP"/>
    <property type="match status" value="1"/>
</dbReference>
<evidence type="ECO:0000256" key="8">
    <source>
        <dbReference type="SAM" id="MobiDB-lite"/>
    </source>
</evidence>
<evidence type="ECO:0000313" key="12">
    <source>
        <dbReference type="EMBL" id="TDQ36095.1"/>
    </source>
</evidence>
<evidence type="ECO:0000259" key="10">
    <source>
        <dbReference type="PROSITE" id="PS50111"/>
    </source>
</evidence>
<dbReference type="AlphaFoldDB" id="A0A4R6TW90"/>
<feature type="region of interest" description="Disordered" evidence="8">
    <location>
        <begin position="728"/>
        <end position="779"/>
    </location>
</feature>
<evidence type="ECO:0000256" key="7">
    <source>
        <dbReference type="SAM" id="Coils"/>
    </source>
</evidence>
<sequence length="779" mass="83689">MGIRGKLLTLMVIIITVPLAILGVVTMTQTSSLVTDNTQVFLENEMELKGNNTETVDSRMSEISTQILLNSEMQDGLSGFDMSDVSYETLQFRQDTEEFLFSLTHSNDLISNIAIIKPNGTLISSGGQSSLLSAEELETISTKPWYQKAEELAGIGSWVGAAPDIIEEGNRISYVRLLNSMSGGDPLGVIRISVDREAFLTAIGQDAESVAAAINSWNATAGSDEASTAATSGEDGEEEATDVGKEEEKSHGVVNESTGTVFLVLDSNQANFLNPSAPVAEELKSTFQNIGSETGTTSTTINVSGNDYLVVADKIGDTGLTIISAVEKSQLLSGLSQVQTFMIIIGVVLVVIALIVSGIMAIRITRPLNKLAEAMKKVEGGDLTVRSDVKAKGEVKVLSDSFNNMVSQLSTIVTSVKVATGSLKESGDYLTANSASVNQASNEISQAVEQIAVGASNQSESINAGAEITDTLSEKIKDVVKSIYTVRMATNETEKMGNEGQQKVTYLTETSTESMGRLQEMAAEIEKLESESQQINTIVETITDIANRTNLLALNASIEAARVGEAGRGFAVVASEIRMLAEQVQSASKEIADMIHLTRNDMNHVAGQMHGVRELFESQGELIESNADAFTNILSGVARIKTELEQLDNGAGEMLAQREQIVEVMELNANVSEETAATCEEVSASAEEQMASVSDLTMQIGGMDKQIIELQNQISSFIIEATDFVVKDEDETETHDDIDLQGKTEEHAEDDETISRSEAAVSVEDEEQDEEAEDTQKKE</sequence>
<evidence type="ECO:0000256" key="1">
    <source>
        <dbReference type="ARBA" id="ARBA00004236"/>
    </source>
</evidence>
<keyword evidence="3 9" id="KW-0472">Membrane</keyword>
<dbReference type="CDD" id="cd06225">
    <property type="entry name" value="HAMP"/>
    <property type="match status" value="1"/>
</dbReference>
<feature type="domain" description="Methyl-accepting transducer" evidence="10">
    <location>
        <begin position="433"/>
        <end position="683"/>
    </location>
</feature>
<organism evidence="12 13">
    <name type="scientific">Aureibacillus halotolerans</name>
    <dbReference type="NCBI Taxonomy" id="1508390"/>
    <lineage>
        <taxon>Bacteria</taxon>
        <taxon>Bacillati</taxon>
        <taxon>Bacillota</taxon>
        <taxon>Bacilli</taxon>
        <taxon>Bacillales</taxon>
        <taxon>Bacillaceae</taxon>
        <taxon>Aureibacillus</taxon>
    </lineage>
</organism>
<feature type="compositionally biased region" description="Acidic residues" evidence="8">
    <location>
        <begin position="763"/>
        <end position="773"/>
    </location>
</feature>
<feature type="compositionally biased region" description="Basic and acidic residues" evidence="8">
    <location>
        <begin position="735"/>
        <end position="746"/>
    </location>
</feature>
<dbReference type="SUPFAM" id="SSF58104">
    <property type="entry name" value="Methyl-accepting chemotaxis protein (MCP) signaling domain"/>
    <property type="match status" value="1"/>
</dbReference>
<comment type="similarity">
    <text evidence="5">Belongs to the methyl-accepting chemotaxis (MCP) protein family.</text>
</comment>
<evidence type="ECO:0000256" key="2">
    <source>
        <dbReference type="ARBA" id="ARBA00022475"/>
    </source>
</evidence>
<dbReference type="Gene3D" id="1.10.287.950">
    <property type="entry name" value="Methyl-accepting chemotaxis protein"/>
    <property type="match status" value="1"/>
</dbReference>
<keyword evidence="7" id="KW-0175">Coiled coil</keyword>
<evidence type="ECO:0000259" key="11">
    <source>
        <dbReference type="PROSITE" id="PS50885"/>
    </source>
</evidence>
<keyword evidence="2" id="KW-1003">Cell membrane</keyword>
<keyword evidence="13" id="KW-1185">Reference proteome</keyword>
<evidence type="ECO:0000256" key="5">
    <source>
        <dbReference type="ARBA" id="ARBA00029447"/>
    </source>
</evidence>
<keyword evidence="9" id="KW-1133">Transmembrane helix</keyword>
<evidence type="ECO:0000256" key="4">
    <source>
        <dbReference type="ARBA" id="ARBA00023224"/>
    </source>
</evidence>
<dbReference type="Pfam" id="PF00672">
    <property type="entry name" value="HAMP"/>
    <property type="match status" value="1"/>
</dbReference>
<dbReference type="Proteomes" id="UP000295632">
    <property type="component" value="Unassembled WGS sequence"/>
</dbReference>
<comment type="subcellular location">
    <subcellularLocation>
        <location evidence="1">Cell membrane</location>
    </subcellularLocation>
</comment>
<comment type="caution">
    <text evidence="12">The sequence shown here is derived from an EMBL/GenBank/DDBJ whole genome shotgun (WGS) entry which is preliminary data.</text>
</comment>
<evidence type="ECO:0000256" key="6">
    <source>
        <dbReference type="PROSITE-ProRule" id="PRU00284"/>
    </source>
</evidence>
<reference evidence="12 13" key="1">
    <citation type="submission" date="2019-03" db="EMBL/GenBank/DDBJ databases">
        <title>Genomic Encyclopedia of Type Strains, Phase IV (KMG-IV): sequencing the most valuable type-strain genomes for metagenomic binning, comparative biology and taxonomic classification.</title>
        <authorList>
            <person name="Goeker M."/>
        </authorList>
    </citation>
    <scope>NUCLEOTIDE SEQUENCE [LARGE SCALE GENOMIC DNA]</scope>
    <source>
        <strain evidence="12 13">DSM 28697</strain>
    </source>
</reference>
<keyword evidence="4 6" id="KW-0807">Transducer</keyword>
<name>A0A4R6TW90_9BACI</name>
<dbReference type="Gene3D" id="6.10.340.10">
    <property type="match status" value="1"/>
</dbReference>
<dbReference type="SMART" id="SM00283">
    <property type="entry name" value="MA"/>
    <property type="match status" value="1"/>
</dbReference>